<evidence type="ECO:0000313" key="3">
    <source>
        <dbReference type="Proteomes" id="UP000243459"/>
    </source>
</evidence>
<feature type="region of interest" description="Disordered" evidence="1">
    <location>
        <begin position="1"/>
        <end position="69"/>
    </location>
</feature>
<evidence type="ECO:0000313" key="2">
    <source>
        <dbReference type="EMBL" id="ONK63660.1"/>
    </source>
</evidence>
<dbReference type="Proteomes" id="UP000243459">
    <property type="component" value="Chromosome 7"/>
</dbReference>
<evidence type="ECO:0000256" key="1">
    <source>
        <dbReference type="SAM" id="MobiDB-lite"/>
    </source>
</evidence>
<proteinExistence type="predicted"/>
<accession>A0A5P1EHX1</accession>
<reference evidence="3" key="1">
    <citation type="journal article" date="2017" name="Nat. Commun.">
        <title>The asparagus genome sheds light on the origin and evolution of a young Y chromosome.</title>
        <authorList>
            <person name="Harkess A."/>
            <person name="Zhou J."/>
            <person name="Xu C."/>
            <person name="Bowers J.E."/>
            <person name="Van der Hulst R."/>
            <person name="Ayyampalayam S."/>
            <person name="Mercati F."/>
            <person name="Riccardi P."/>
            <person name="McKain M.R."/>
            <person name="Kakrana A."/>
            <person name="Tang H."/>
            <person name="Ray J."/>
            <person name="Groenendijk J."/>
            <person name="Arikit S."/>
            <person name="Mathioni S.M."/>
            <person name="Nakano M."/>
            <person name="Shan H."/>
            <person name="Telgmann-Rauber A."/>
            <person name="Kanno A."/>
            <person name="Yue Z."/>
            <person name="Chen H."/>
            <person name="Li W."/>
            <person name="Chen Y."/>
            <person name="Xu X."/>
            <person name="Zhang Y."/>
            <person name="Luo S."/>
            <person name="Chen H."/>
            <person name="Gao J."/>
            <person name="Mao Z."/>
            <person name="Pires J.C."/>
            <person name="Luo M."/>
            <person name="Kudrna D."/>
            <person name="Wing R.A."/>
            <person name="Meyers B.C."/>
            <person name="Yi K."/>
            <person name="Kong H."/>
            <person name="Lavrijsen P."/>
            <person name="Sunseri F."/>
            <person name="Falavigna A."/>
            <person name="Ye Y."/>
            <person name="Leebens-Mack J.H."/>
            <person name="Chen G."/>
        </authorList>
    </citation>
    <scope>NUCLEOTIDE SEQUENCE [LARGE SCALE GENOMIC DNA]</scope>
    <source>
        <strain evidence="3">cv. DH0086</strain>
    </source>
</reference>
<dbReference type="Gramene" id="ONK63660">
    <property type="protein sequence ID" value="ONK63660"/>
    <property type="gene ID" value="A4U43_C07F17570"/>
</dbReference>
<organism evidence="2 3">
    <name type="scientific">Asparagus officinalis</name>
    <name type="common">Garden asparagus</name>
    <dbReference type="NCBI Taxonomy" id="4686"/>
    <lineage>
        <taxon>Eukaryota</taxon>
        <taxon>Viridiplantae</taxon>
        <taxon>Streptophyta</taxon>
        <taxon>Embryophyta</taxon>
        <taxon>Tracheophyta</taxon>
        <taxon>Spermatophyta</taxon>
        <taxon>Magnoliopsida</taxon>
        <taxon>Liliopsida</taxon>
        <taxon>Asparagales</taxon>
        <taxon>Asparagaceae</taxon>
        <taxon>Asparagoideae</taxon>
        <taxon>Asparagus</taxon>
    </lineage>
</organism>
<dbReference type="EMBL" id="CM007387">
    <property type="protein sequence ID" value="ONK63660.1"/>
    <property type="molecule type" value="Genomic_DNA"/>
</dbReference>
<name>A0A5P1EHX1_ASPOF</name>
<keyword evidence="3" id="KW-1185">Reference proteome</keyword>
<gene>
    <name evidence="2" type="ORF">A4U43_C07F17570</name>
</gene>
<sequence length="97" mass="9791">MVAGGRASERDSTVTVDRPAASGRASGGRPVAGDRVGGQVGGPATRAMTAAGESGANRWPSGGPADRLPMVVAAGGGRWRVGLDHIFGKQNQNRQNP</sequence>
<dbReference type="AlphaFoldDB" id="A0A5P1EHX1"/>
<protein>
    <submittedName>
        <fullName evidence="2">Uncharacterized protein</fullName>
    </submittedName>
</protein>